<evidence type="ECO:0000313" key="2">
    <source>
        <dbReference type="Proteomes" id="UP000663874"/>
    </source>
</evidence>
<gene>
    <name evidence="1" type="ORF">FNK824_LOCUS7250</name>
</gene>
<name>A0A818SK57_9BILA</name>
<proteinExistence type="predicted"/>
<dbReference type="EMBL" id="CAJOBE010000665">
    <property type="protein sequence ID" value="CAF3671877.1"/>
    <property type="molecule type" value="Genomic_DNA"/>
</dbReference>
<sequence length="89" mass="10673">FRNELPPYTLLLTERVQEQFNDSRHNRPQPAIYIIDAYFIANENILFQNERPMVFVDRYLLLKLFEKAINKPARGDLVPIRISEQLRLE</sequence>
<dbReference type="AlphaFoldDB" id="A0A818SK57"/>
<feature type="non-terminal residue" evidence="1">
    <location>
        <position position="1"/>
    </location>
</feature>
<evidence type="ECO:0000313" key="1">
    <source>
        <dbReference type="EMBL" id="CAF3671877.1"/>
    </source>
</evidence>
<comment type="caution">
    <text evidence="1">The sequence shown here is derived from an EMBL/GenBank/DDBJ whole genome shotgun (WGS) entry which is preliminary data.</text>
</comment>
<dbReference type="Proteomes" id="UP000663874">
    <property type="component" value="Unassembled WGS sequence"/>
</dbReference>
<reference evidence="1" key="1">
    <citation type="submission" date="2021-02" db="EMBL/GenBank/DDBJ databases">
        <authorList>
            <person name="Nowell W R."/>
        </authorList>
    </citation>
    <scope>NUCLEOTIDE SEQUENCE</scope>
</reference>
<protein>
    <submittedName>
        <fullName evidence="1">Uncharacterized protein</fullName>
    </submittedName>
</protein>
<organism evidence="1 2">
    <name type="scientific">Rotaria sordida</name>
    <dbReference type="NCBI Taxonomy" id="392033"/>
    <lineage>
        <taxon>Eukaryota</taxon>
        <taxon>Metazoa</taxon>
        <taxon>Spiralia</taxon>
        <taxon>Gnathifera</taxon>
        <taxon>Rotifera</taxon>
        <taxon>Eurotatoria</taxon>
        <taxon>Bdelloidea</taxon>
        <taxon>Philodinida</taxon>
        <taxon>Philodinidae</taxon>
        <taxon>Rotaria</taxon>
    </lineage>
</organism>
<accession>A0A818SK57</accession>